<protein>
    <submittedName>
        <fullName evidence="3">Uncharacterized protein LOC102808343</fullName>
    </submittedName>
</protein>
<evidence type="ECO:0000256" key="1">
    <source>
        <dbReference type="SAM" id="MobiDB-lite"/>
    </source>
</evidence>
<dbReference type="PANTHER" id="PTHR16897:SF2">
    <property type="entry name" value="OS03G0226600 PROTEIN"/>
    <property type="match status" value="1"/>
</dbReference>
<dbReference type="RefSeq" id="XP_006817932.1">
    <property type="nucleotide sequence ID" value="XM_006817869.1"/>
</dbReference>
<dbReference type="SUPFAM" id="SSF49265">
    <property type="entry name" value="Fibronectin type III"/>
    <property type="match status" value="1"/>
</dbReference>
<reference evidence="3" key="1">
    <citation type="submission" date="2025-08" db="UniProtKB">
        <authorList>
            <consortium name="RefSeq"/>
        </authorList>
    </citation>
    <scope>IDENTIFICATION</scope>
    <source>
        <tissue evidence="3">Testes</tissue>
    </source>
</reference>
<dbReference type="Proteomes" id="UP000694865">
    <property type="component" value="Unplaced"/>
</dbReference>
<feature type="compositionally biased region" description="Low complexity" evidence="1">
    <location>
        <begin position="706"/>
        <end position="729"/>
    </location>
</feature>
<evidence type="ECO:0000313" key="2">
    <source>
        <dbReference type="Proteomes" id="UP000694865"/>
    </source>
</evidence>
<evidence type="ECO:0000313" key="3">
    <source>
        <dbReference type="RefSeq" id="XP_006817932.1"/>
    </source>
</evidence>
<sequence>MLIACLQIGMCPSCLNTTLEKKGVEKPVEVRTRLVDLYFRGLSFAEIGDLSGVSKQTAYNIVKRDYQENNEMLSGQWDFTGDPCPISKYEWSIQGFDGTEIQPMIELPEGQTHGMNDQVSLKDGESYYLVVRATNLLGYTLSLRSNGVTIQKDPLLPGQVRDGDVIGFDINYQPSVTRLSANWDGFGVDGLMAGETKNQQHQMIEHYEIAAGTDRRYPAMRTNIHPFIHVGLNKTHTFTDLQLVPKSVTYYITVRAYSVSTAMKEVTSNGIQVGYGGKAVSLGEVTVSRYVASKTSMTVVWGDFEFTLPVMFYQWGLGTLDSNIDDLTCTQLQNFNEEGKVLSNPEYAHLFDKHPLTNTGKDTMVIPDNLELEEGHTYTVVVIATDESAQCSLVSDIVTIDTTPPVEGRLQIGAFQSVDVTYTKQPEQLDVTWSGYYDDISGIQYYELALYEGQSCEDSGHLTIVQDYIQVLPNDTDYTFLDLLLQDSRPYYVRLKATNNAGQSVITTSPPILLDVVDPVGGVVKDGDNYKVDRMYQSSTNHMKGVFLHLPNPDSTACPTRDFSLDSRPSSTDWLSIVDSGIWSVNAQQKVIFSDNQVSYSATDGLSITMTRDVNKQEMRSAAVSYGSPDVHVGGKYQVEIIAAGGDTHAVTSFTFWDGPSGVVGDINAPLGEKTWEDSVIEKRDCRCCENENIAGNNNHSQETMATSQSSAQDTVTSSQDTTQKTVTSPRYTTQETTSSPQDTISCECNCTAYFIQIAATTTADTTAEPLHVTTNSWIVVGNDLPDKTFTGDESLKNYAQTALGLQLHSGVNVNDEIKHFAVMWSRFVNDTYEPKHKIIELSFDPSQAWHTYCLLLTMNEVGDRDDWTVELLIDGVPATIITDVPSLSETAKLVMSVWNRLDYVPEITDIFNPPTSTASFRNLKLPPPPEMLCRYGDPFRNGENAIEGFMAGVGSERLLDDVVPFRLVTSPCIPCVKPCDLYNCDSSCSNSLTTLYHIELDDLNLKPEVNTEEDGQNVTVPATYYLTVKAVTGSGRSAVVSSDGVLIDVTPPVIVELYHVDMAWSDAEPTEYQSSDNTIAVRWDVYDLGSQVKDIQYAIGSQPNSVDLQNFKSVKLHSTFAVTDGLQLVNRAKYYVTLKVTNNAGLESVMSSTGVTVIGDSPDTSHGSSSSYCGQPLSNGLVKCNNQQTIGLSWVALDDNLVDAYYFSVGSSSDSVQDVIPQVQVGLNVSGSVRVEGGVLMIGETPAANLSAMRERDLDDEKNRLESGLKEEYTNRFLIEPGKVLVSNLKVCNKGHKCSKYNVENVAMIREKDEVITSEDGGDVTLNLFEGGNNDKPRVIISTDGGLPEGSTLAAGILTSEDLSKDYGSDASVDYKSFIVNPKNTKDFTSRALTKRIEKFMGNAFYMNLLDELSVTGKINITMSFNMLEYKADSKPRIIFWHTGYKEWHDASHTCADSFEQYFYDLDEGTVTTQVCSTTHVPVTSGLAIARKRRQELSDNTFTGPTAFNLANINNEYQNTPPVITSDNPISMKEDSGTLKFLLRASDAEGDDILFKVDDSSPFPQFGTVELTLHGHLSYKPCQDCYGEDIFYFIAFEQRIDGVDSLSVSGALTILVTSENDPPEIFVAVHGNNMIVDQKYDLEMIMEQRHLENIQYQDIIVTVGAWDVDVEDELNLLFGMPSQGFLEISKQKKNFTFIAANCTVDEKQTAVD</sequence>
<dbReference type="InterPro" id="IPR036116">
    <property type="entry name" value="FN3_sf"/>
</dbReference>
<accession>A0ABM0MD41</accession>
<dbReference type="PANTHER" id="PTHR16897">
    <property type="entry name" value="OS10G0105400 PROTEIN"/>
    <property type="match status" value="1"/>
</dbReference>
<dbReference type="GeneID" id="102808343"/>
<keyword evidence="2" id="KW-1185">Reference proteome</keyword>
<organism evidence="2 3">
    <name type="scientific">Saccoglossus kowalevskii</name>
    <name type="common">Acorn worm</name>
    <dbReference type="NCBI Taxonomy" id="10224"/>
    <lineage>
        <taxon>Eukaryota</taxon>
        <taxon>Metazoa</taxon>
        <taxon>Hemichordata</taxon>
        <taxon>Enteropneusta</taxon>
        <taxon>Harrimaniidae</taxon>
        <taxon>Saccoglossus</taxon>
    </lineage>
</organism>
<proteinExistence type="predicted"/>
<feature type="region of interest" description="Disordered" evidence="1">
    <location>
        <begin position="693"/>
        <end position="739"/>
    </location>
</feature>
<feature type="compositionally biased region" description="Polar residues" evidence="1">
    <location>
        <begin position="730"/>
        <end position="739"/>
    </location>
</feature>
<feature type="compositionally biased region" description="Polar residues" evidence="1">
    <location>
        <begin position="694"/>
        <end position="705"/>
    </location>
</feature>
<gene>
    <name evidence="3" type="primary">LOC102808343</name>
</gene>
<name>A0ABM0MD41_SACKO</name>